<organism evidence="2">
    <name type="scientific">Fagus sylvatica</name>
    <name type="common">Beechnut</name>
    <dbReference type="NCBI Taxonomy" id="28930"/>
    <lineage>
        <taxon>Eukaryota</taxon>
        <taxon>Viridiplantae</taxon>
        <taxon>Streptophyta</taxon>
        <taxon>Embryophyta</taxon>
        <taxon>Tracheophyta</taxon>
        <taxon>Spermatophyta</taxon>
        <taxon>Magnoliopsida</taxon>
        <taxon>eudicotyledons</taxon>
        <taxon>Gunneridae</taxon>
        <taxon>Pentapetalae</taxon>
        <taxon>rosids</taxon>
        <taxon>fabids</taxon>
        <taxon>Fagales</taxon>
        <taxon>Fagaceae</taxon>
        <taxon>Fagus</taxon>
    </lineage>
</organism>
<dbReference type="PANTHER" id="PTHR31672">
    <property type="entry name" value="BNACNNG10540D PROTEIN"/>
    <property type="match status" value="1"/>
</dbReference>
<dbReference type="Pfam" id="PF07734">
    <property type="entry name" value="FBA_1"/>
    <property type="match status" value="1"/>
</dbReference>
<dbReference type="InterPro" id="IPR011043">
    <property type="entry name" value="Gal_Oxase/kelch_b-propeller"/>
</dbReference>
<dbReference type="InterPro" id="IPR050796">
    <property type="entry name" value="SCF_F-box_component"/>
</dbReference>
<dbReference type="AlphaFoldDB" id="A0A2N9FYX0"/>
<dbReference type="NCBIfam" id="TIGR01640">
    <property type="entry name" value="F_box_assoc_1"/>
    <property type="match status" value="1"/>
</dbReference>
<evidence type="ECO:0000313" key="2">
    <source>
        <dbReference type="EMBL" id="SPC92270.1"/>
    </source>
</evidence>
<dbReference type="EMBL" id="OIVN01001294">
    <property type="protein sequence ID" value="SPC92270.1"/>
    <property type="molecule type" value="Genomic_DNA"/>
</dbReference>
<reference evidence="2" key="1">
    <citation type="submission" date="2018-02" db="EMBL/GenBank/DDBJ databases">
        <authorList>
            <person name="Cohen D.B."/>
            <person name="Kent A.D."/>
        </authorList>
    </citation>
    <scope>NUCLEOTIDE SEQUENCE</scope>
</reference>
<dbReference type="PANTHER" id="PTHR31672:SF13">
    <property type="entry name" value="F-BOX PROTEIN CPR30-LIKE"/>
    <property type="match status" value="1"/>
</dbReference>
<dbReference type="InterPro" id="IPR017451">
    <property type="entry name" value="F-box-assoc_interact_dom"/>
</dbReference>
<dbReference type="EMBL" id="OIVN01001331">
    <property type="protein sequence ID" value="SPC92700.1"/>
    <property type="molecule type" value="Genomic_DNA"/>
</dbReference>
<protein>
    <recommendedName>
        <fullName evidence="1">F-box associated beta-propeller type 1 domain-containing protein</fullName>
    </recommendedName>
</protein>
<name>A0A2N9FYX0_FAGSY</name>
<evidence type="ECO:0000313" key="3">
    <source>
        <dbReference type="EMBL" id="SPC92700.1"/>
    </source>
</evidence>
<feature type="domain" description="F-box associated beta-propeller type 1" evidence="1">
    <location>
        <begin position="35"/>
        <end position="295"/>
    </location>
</feature>
<gene>
    <name evidence="2" type="ORF">FSB_LOCUS20152</name>
    <name evidence="3" type="ORF">FSB_LOCUS20582</name>
</gene>
<dbReference type="InterPro" id="IPR006527">
    <property type="entry name" value="F-box-assoc_dom_typ1"/>
</dbReference>
<sequence length="327" mass="36811">MSPPTTRNPIFLSERVPDDVVFDILTRLPVKSLIRFSDNTLTHVSKSQIPISSHRIAAFCNGLFCLANYDDELSHIIYLWNPSVGKFKKLIAETRLSGILDGVNFGLAYHPQNNDFKLLRLVCYGEKPSSVAEIYTLSTDSWRKVMLSGDTVSGHFGSVVHLFKSNTVFCNGALHSMSFTHQHNYILAFDVDDESFRAIMLPQNCFDGVLRQLLRLAVFKGSLAFIVLGRDFNDNLLCKCDIWVMWEYGVDESWTRIRVPMDLVHNIYCCTDNGEILIRNGTGLVSFELESRNENIIASDNVTWVGYTANCMESLVLLDGVSVSSSN</sequence>
<evidence type="ECO:0000259" key="1">
    <source>
        <dbReference type="Pfam" id="PF07734"/>
    </source>
</evidence>
<dbReference type="SUPFAM" id="SSF50965">
    <property type="entry name" value="Galactose oxidase, central domain"/>
    <property type="match status" value="1"/>
</dbReference>
<accession>A0A2N9FYX0</accession>
<proteinExistence type="predicted"/>